<reference evidence="1 2" key="1">
    <citation type="submission" date="2017-06" db="EMBL/GenBank/DDBJ databases">
        <title>Whole Genome Sequences of Colwellia marinimaniae MTCD1.</title>
        <authorList>
            <person name="Kusumoto H."/>
            <person name="Inoue M."/>
            <person name="Tanikawa K."/>
            <person name="Maeji H."/>
            <person name="Cameron J.H."/>
            <person name="Bartlett D.H."/>
        </authorList>
    </citation>
    <scope>NUCLEOTIDE SEQUENCE [LARGE SCALE GENOMIC DNA]</scope>
    <source>
        <strain evidence="1 2">MTCD1</strain>
    </source>
</reference>
<evidence type="ECO:0000313" key="1">
    <source>
        <dbReference type="EMBL" id="GAW98015.1"/>
    </source>
</evidence>
<name>A0ABQ0N0A0_9GAMM</name>
<dbReference type="Proteomes" id="UP000197068">
    <property type="component" value="Unassembled WGS sequence"/>
</dbReference>
<evidence type="ECO:0000313" key="2">
    <source>
        <dbReference type="Proteomes" id="UP000197068"/>
    </source>
</evidence>
<gene>
    <name evidence="1" type="ORF">MTCD1_03673</name>
</gene>
<dbReference type="InterPro" id="IPR027417">
    <property type="entry name" value="P-loop_NTPase"/>
</dbReference>
<dbReference type="RefSeq" id="WP_057183662.1">
    <property type="nucleotide sequence ID" value="NZ_BDQM01000078.1"/>
</dbReference>
<dbReference type="Gene3D" id="3.40.50.300">
    <property type="entry name" value="P-loop containing nucleotide triphosphate hydrolases"/>
    <property type="match status" value="1"/>
</dbReference>
<organism evidence="1 2">
    <name type="scientific">Colwellia marinimaniae</name>
    <dbReference type="NCBI Taxonomy" id="1513592"/>
    <lineage>
        <taxon>Bacteria</taxon>
        <taxon>Pseudomonadati</taxon>
        <taxon>Pseudomonadota</taxon>
        <taxon>Gammaproteobacteria</taxon>
        <taxon>Alteromonadales</taxon>
        <taxon>Colwelliaceae</taxon>
        <taxon>Colwellia</taxon>
    </lineage>
</organism>
<sequence>MLEQHQRDKLPTENKIQLSFALAKAYEDVDDFVEAFKYLEQGNTLRFNRFNYTIESDQVFINNIMKTFNKEAIAKLQLTAEKSEKPFFIVGMPRSGTTLVDKILSTHTKVHGAG</sequence>
<comment type="caution">
    <text evidence="1">The sequence shown here is derived from an EMBL/GenBank/DDBJ whole genome shotgun (WGS) entry which is preliminary data.</text>
</comment>
<dbReference type="Pfam" id="PF13469">
    <property type="entry name" value="Sulfotransfer_3"/>
    <property type="match status" value="1"/>
</dbReference>
<dbReference type="EMBL" id="BDQM01000078">
    <property type="protein sequence ID" value="GAW98015.1"/>
    <property type="molecule type" value="Genomic_DNA"/>
</dbReference>
<protein>
    <submittedName>
        <fullName evidence="1">Sulfotransferase</fullName>
    </submittedName>
</protein>
<proteinExistence type="predicted"/>
<keyword evidence="2" id="KW-1185">Reference proteome</keyword>
<dbReference type="SUPFAM" id="SSF52540">
    <property type="entry name" value="P-loop containing nucleoside triphosphate hydrolases"/>
    <property type="match status" value="1"/>
</dbReference>
<accession>A0ABQ0N0A0</accession>